<evidence type="ECO:0000313" key="1">
    <source>
        <dbReference type="EMBL" id="KRY03755.1"/>
    </source>
</evidence>
<dbReference type="Proteomes" id="UP000054776">
    <property type="component" value="Unassembled WGS sequence"/>
</dbReference>
<feature type="non-terminal residue" evidence="1">
    <location>
        <position position="34"/>
    </location>
</feature>
<protein>
    <submittedName>
        <fullName evidence="1">Uncharacterized protein</fullName>
    </submittedName>
</protein>
<reference evidence="1 2" key="1">
    <citation type="submission" date="2015-01" db="EMBL/GenBank/DDBJ databases">
        <title>Evolution of Trichinella species and genotypes.</title>
        <authorList>
            <person name="Korhonen P.K."/>
            <person name="Edoardo P."/>
            <person name="Giuseppe L.R."/>
            <person name="Gasser R.B."/>
        </authorList>
    </citation>
    <scope>NUCLEOTIDE SEQUENCE [LARGE SCALE GENOMIC DNA]</scope>
    <source>
        <strain evidence="1">ISS3</strain>
    </source>
</reference>
<organism evidence="1 2">
    <name type="scientific">Trichinella spiralis</name>
    <name type="common">Trichina worm</name>
    <dbReference type="NCBI Taxonomy" id="6334"/>
    <lineage>
        <taxon>Eukaryota</taxon>
        <taxon>Metazoa</taxon>
        <taxon>Ecdysozoa</taxon>
        <taxon>Nematoda</taxon>
        <taxon>Enoplea</taxon>
        <taxon>Dorylaimia</taxon>
        <taxon>Trichinellida</taxon>
        <taxon>Trichinellidae</taxon>
        <taxon>Trichinella</taxon>
    </lineage>
</organism>
<dbReference type="AlphaFoldDB" id="A0A0V0YUE1"/>
<comment type="caution">
    <text evidence="1">The sequence shown here is derived from an EMBL/GenBank/DDBJ whole genome shotgun (WGS) entry which is preliminary data.</text>
</comment>
<feature type="non-terminal residue" evidence="1">
    <location>
        <position position="1"/>
    </location>
</feature>
<dbReference type="EMBL" id="JYDH01004878">
    <property type="protein sequence ID" value="KRY03755.1"/>
    <property type="molecule type" value="Genomic_DNA"/>
</dbReference>
<gene>
    <name evidence="1" type="ORF">T01_7391</name>
</gene>
<name>A0A0V0YUE1_TRISP</name>
<accession>A0A0V0YUE1</accession>
<sequence length="34" mass="3891">LVDTEFSNARWSLFAHAELIAWHGIFQLLDGVSF</sequence>
<keyword evidence="2" id="KW-1185">Reference proteome</keyword>
<dbReference type="InParanoid" id="A0A0V0YUE1"/>
<evidence type="ECO:0000313" key="2">
    <source>
        <dbReference type="Proteomes" id="UP000054776"/>
    </source>
</evidence>
<proteinExistence type="predicted"/>